<feature type="binding site" evidence="9">
    <location>
        <begin position="468"/>
        <end position="478"/>
    </location>
    <ligand>
        <name>FAD</name>
        <dbReference type="ChEBI" id="CHEBI:57692"/>
    </ligand>
</feature>
<reference evidence="13 14" key="1">
    <citation type="submission" date="2015-08" db="EMBL/GenBank/DDBJ databases">
        <title>Draft Genome Sequences of 11 Lactococcus lactis subspecies cremoris strains.</title>
        <authorList>
            <person name="Wels M."/>
            <person name="Backus L."/>
            <person name="Boekhorst J."/>
            <person name="Dijkstra A."/>
            <person name="Beerthuizen M."/>
            <person name="Siezen R."/>
            <person name="Bachmann H."/>
            <person name="Van Hijum S."/>
        </authorList>
    </citation>
    <scope>NUCLEOTIDE SEQUENCE [LARGE SCALE GENOMIC DNA]</scope>
    <source>
        <strain evidence="13 14">KW10</strain>
    </source>
</reference>
<evidence type="ECO:0000313" key="13">
    <source>
        <dbReference type="EMBL" id="KZK06263.1"/>
    </source>
</evidence>
<dbReference type="CDD" id="cd03026">
    <property type="entry name" value="AhpF_NTD_C"/>
    <property type="match status" value="1"/>
</dbReference>
<dbReference type="PIRSF" id="PIRSF000238">
    <property type="entry name" value="AhpF"/>
    <property type="match status" value="1"/>
</dbReference>
<comment type="subunit">
    <text evidence="2">Homodimer.</text>
</comment>
<dbReference type="SUPFAM" id="SSF52833">
    <property type="entry name" value="Thioredoxin-like"/>
    <property type="match status" value="2"/>
</dbReference>
<dbReference type="Pfam" id="PF13192">
    <property type="entry name" value="Thioredoxin_3"/>
    <property type="match status" value="1"/>
</dbReference>
<evidence type="ECO:0000259" key="12">
    <source>
        <dbReference type="Pfam" id="PF13192"/>
    </source>
</evidence>
<dbReference type="InterPro" id="IPR012336">
    <property type="entry name" value="Thioredoxin-like_fold"/>
</dbReference>
<evidence type="ECO:0000256" key="1">
    <source>
        <dbReference type="ARBA" id="ARBA00009333"/>
    </source>
</evidence>
<name>A0A166JIB6_LACLC</name>
<gene>
    <name evidence="13" type="ORF">AB996_1469</name>
</gene>
<proteinExistence type="inferred from homology"/>
<feature type="domain" description="Thioredoxin-like fold" evidence="12">
    <location>
        <begin position="123"/>
        <end position="193"/>
    </location>
</feature>
<keyword evidence="3" id="KW-0285">Flavoprotein</keyword>
<dbReference type="InterPro" id="IPR050097">
    <property type="entry name" value="Ferredoxin-NADP_redctase_2"/>
</dbReference>
<dbReference type="GO" id="GO:0102039">
    <property type="term" value="F:NADH-dependent peroxiredoxin activity"/>
    <property type="evidence" value="ECO:0007669"/>
    <property type="project" value="InterPro"/>
</dbReference>
<evidence type="ECO:0000256" key="8">
    <source>
        <dbReference type="ARBA" id="ARBA00023284"/>
    </source>
</evidence>
<dbReference type="PANTHER" id="PTHR48105">
    <property type="entry name" value="THIOREDOXIN REDUCTASE 1-RELATED-RELATED"/>
    <property type="match status" value="1"/>
</dbReference>
<dbReference type="InterPro" id="IPR012081">
    <property type="entry name" value="Alkyl_hydroperoxide_Rdtase_suF"/>
</dbReference>
<comment type="similarity">
    <text evidence="1">Belongs to the class-II pyridine nucleotide-disulfide oxidoreductase family.</text>
</comment>
<feature type="binding site" evidence="9">
    <location>
        <begin position="209"/>
        <end position="224"/>
    </location>
    <ligand>
        <name>FAD</name>
        <dbReference type="ChEBI" id="CHEBI:57692"/>
    </ligand>
</feature>
<keyword evidence="6 9" id="KW-0520">NAD</keyword>
<dbReference type="PROSITE" id="PS00573">
    <property type="entry name" value="PYRIDINE_REDOX_2"/>
    <property type="match status" value="1"/>
</dbReference>
<dbReference type="GO" id="GO:0050660">
    <property type="term" value="F:flavin adenine dinucleotide binding"/>
    <property type="evidence" value="ECO:0007669"/>
    <property type="project" value="InterPro"/>
</dbReference>
<keyword evidence="4 9" id="KW-0274">FAD</keyword>
<accession>A0A166JIB6</accession>
<dbReference type="PRINTS" id="PR00469">
    <property type="entry name" value="PNDRDTASEII"/>
</dbReference>
<keyword evidence="7 10" id="KW-1015">Disulfide bond</keyword>
<comment type="caution">
    <text evidence="13">The sequence shown here is derived from an EMBL/GenBank/DDBJ whole genome shotgun (WGS) entry which is preliminary data.</text>
</comment>
<dbReference type="GO" id="GO:0000302">
    <property type="term" value="P:response to reactive oxygen species"/>
    <property type="evidence" value="ECO:0007669"/>
    <property type="project" value="InterPro"/>
</dbReference>
<evidence type="ECO:0000256" key="3">
    <source>
        <dbReference type="ARBA" id="ARBA00022630"/>
    </source>
</evidence>
<dbReference type="Pfam" id="PF07992">
    <property type="entry name" value="Pyr_redox_2"/>
    <property type="match status" value="1"/>
</dbReference>
<dbReference type="InterPro" id="IPR023753">
    <property type="entry name" value="FAD/NAD-binding_dom"/>
</dbReference>
<dbReference type="InterPro" id="IPR036188">
    <property type="entry name" value="FAD/NAD-bd_sf"/>
</dbReference>
<comment type="cofactor">
    <cofactor evidence="9">
        <name>FAD</name>
        <dbReference type="ChEBI" id="CHEBI:57692"/>
    </cofactor>
    <text evidence="9">Binds 1 FAD per subunit.</text>
</comment>
<dbReference type="InterPro" id="IPR044142">
    <property type="entry name" value="AhpF_NTD_N"/>
</dbReference>
<evidence type="ECO:0000256" key="5">
    <source>
        <dbReference type="ARBA" id="ARBA00023002"/>
    </source>
</evidence>
<dbReference type="GO" id="GO:0032991">
    <property type="term" value="C:protein-containing complex"/>
    <property type="evidence" value="ECO:0007669"/>
    <property type="project" value="UniProtKB-ARBA"/>
</dbReference>
<keyword evidence="8 10" id="KW-0676">Redox-active center</keyword>
<dbReference type="InterPro" id="IPR036249">
    <property type="entry name" value="Thioredoxin-like_sf"/>
</dbReference>
<dbReference type="EMBL" id="LIYF01000021">
    <property type="protein sequence ID" value="KZK06263.1"/>
    <property type="molecule type" value="Genomic_DNA"/>
</dbReference>
<sequence length="508" mass="54957">MILDENLRSQLLPYMDLLENPIILKVDADDSENGQKINEFTDELASLSDLISKEKTNLNHKPAFSIEREGVSGLVFSGLPLGHELNSLVLALVQVSGRPPRIEQELIEQIQAIKTSLHFDTYVSLTCHNCPDVVQALNTMTILNPNISHTMIEGGMFQEEVEAKGIMAVPAVFKNGEEFHSGRASLEELLEKITGPESLDSFAEKEPYDVLVVGGGPAGASAAIYAARKGIRTGLIAERFGGQPLETLGIENLIGTPYIEGVQLGRQLEEHVKKYPVDLMNLQKAVKLEKKDLIEVSLENGATLKSKAVILSTGARWRDLGIPGEQRFKNKGVAYCPHCDGPLFSGKDVAVIGGGNSGIEAAIDLAGLVDHVTVLEFLPELKADKILQKKLASLTNVTVLTNVETKEILGDEQVTGLNYQARGSKETIHLELAGVFVLIGLVPNTQWLEGTIDLTERHEIVTDKVGATNIPGVFAAGDCTDTVYKQIIVSMGSGATASLGAFDYLIRN</sequence>
<dbReference type="Proteomes" id="UP000076519">
    <property type="component" value="Unassembled WGS sequence"/>
</dbReference>
<evidence type="ECO:0000256" key="4">
    <source>
        <dbReference type="ARBA" id="ARBA00022827"/>
    </source>
</evidence>
<evidence type="ECO:0000256" key="7">
    <source>
        <dbReference type="ARBA" id="ARBA00023157"/>
    </source>
</evidence>
<keyword evidence="5" id="KW-0560">Oxidoreductase</keyword>
<dbReference type="CDD" id="cd02974">
    <property type="entry name" value="AhpF_NTD_N"/>
    <property type="match status" value="1"/>
</dbReference>
<feature type="domain" description="FAD/NAD(P)-binding" evidence="11">
    <location>
        <begin position="208"/>
        <end position="494"/>
    </location>
</feature>
<protein>
    <submittedName>
        <fullName evidence="13">Alkyl hydroperoxide reductase protein F</fullName>
    </submittedName>
</protein>
<dbReference type="GO" id="GO:0016668">
    <property type="term" value="F:oxidoreductase activity, acting on a sulfur group of donors, NAD(P) as acceptor"/>
    <property type="evidence" value="ECO:0007669"/>
    <property type="project" value="UniProtKB-ARBA"/>
</dbReference>
<organism evidence="13 14">
    <name type="scientific">Lactococcus lactis subsp. cremoris</name>
    <name type="common">Streptococcus cremoris</name>
    <dbReference type="NCBI Taxonomy" id="1359"/>
    <lineage>
        <taxon>Bacteria</taxon>
        <taxon>Bacillati</taxon>
        <taxon>Bacillota</taxon>
        <taxon>Bacilli</taxon>
        <taxon>Lactobacillales</taxon>
        <taxon>Streptococcaceae</taxon>
        <taxon>Lactococcus</taxon>
    </lineage>
</organism>
<dbReference type="PROSITE" id="PS51354">
    <property type="entry name" value="GLUTAREDOXIN_2"/>
    <property type="match status" value="1"/>
</dbReference>
<dbReference type="FunFam" id="3.50.50.60:FF:000007">
    <property type="entry name" value="Alkyl hydroperoxide reductase, F subunit"/>
    <property type="match status" value="1"/>
</dbReference>
<dbReference type="PATRIC" id="fig|1359.32.peg.157"/>
<dbReference type="SUPFAM" id="SSF51905">
    <property type="entry name" value="FAD/NAD(P)-binding domain"/>
    <property type="match status" value="1"/>
</dbReference>
<evidence type="ECO:0000256" key="2">
    <source>
        <dbReference type="ARBA" id="ARBA00011738"/>
    </source>
</evidence>
<dbReference type="AlphaFoldDB" id="A0A166JIB6"/>
<evidence type="ECO:0000256" key="9">
    <source>
        <dbReference type="PIRSR" id="PIRSR000238-1"/>
    </source>
</evidence>
<evidence type="ECO:0000256" key="10">
    <source>
        <dbReference type="PIRSR" id="PIRSR000238-2"/>
    </source>
</evidence>
<dbReference type="PRINTS" id="PR00368">
    <property type="entry name" value="FADPNR"/>
</dbReference>
<dbReference type="NCBIfam" id="TIGR03140">
    <property type="entry name" value="AhpF"/>
    <property type="match status" value="1"/>
</dbReference>
<evidence type="ECO:0000256" key="6">
    <source>
        <dbReference type="ARBA" id="ARBA00023027"/>
    </source>
</evidence>
<dbReference type="InterPro" id="IPR008255">
    <property type="entry name" value="Pyr_nucl-diS_OxRdtase_2_AS"/>
</dbReference>
<dbReference type="GO" id="GO:0005829">
    <property type="term" value="C:cytosol"/>
    <property type="evidence" value="ECO:0007669"/>
    <property type="project" value="UniProtKB-ARBA"/>
</dbReference>
<feature type="binding site" evidence="9">
    <location>
        <begin position="348"/>
        <end position="362"/>
    </location>
    <ligand>
        <name>NAD(+)</name>
        <dbReference type="ChEBI" id="CHEBI:57540"/>
    </ligand>
</feature>
<feature type="disulfide bond" description="Redox-active" evidence="10">
    <location>
        <begin position="336"/>
        <end position="339"/>
    </location>
</feature>
<dbReference type="Gene3D" id="3.50.50.60">
    <property type="entry name" value="FAD/NAD(P)-binding domain"/>
    <property type="match status" value="2"/>
</dbReference>
<evidence type="ECO:0000313" key="14">
    <source>
        <dbReference type="Proteomes" id="UP000076519"/>
    </source>
</evidence>
<dbReference type="Gene3D" id="3.40.30.80">
    <property type="match status" value="1"/>
</dbReference>
<dbReference type="RefSeq" id="WP_063281926.1">
    <property type="nucleotide sequence ID" value="NZ_LIYF01000021.1"/>
</dbReference>
<dbReference type="GO" id="GO:0051287">
    <property type="term" value="F:NAD binding"/>
    <property type="evidence" value="ECO:0007669"/>
    <property type="project" value="InterPro"/>
</dbReference>
<keyword evidence="9" id="KW-0521">NADP</keyword>
<dbReference type="InterPro" id="IPR044141">
    <property type="entry name" value="AhpF_NTD_C"/>
</dbReference>
<evidence type="ECO:0000259" key="11">
    <source>
        <dbReference type="Pfam" id="PF07992"/>
    </source>
</evidence>